<comment type="caution">
    <text evidence="2">The sequence shown here is derived from an EMBL/GenBank/DDBJ whole genome shotgun (WGS) entry which is preliminary data.</text>
</comment>
<dbReference type="AlphaFoldDB" id="A0AAE1B9B6"/>
<gene>
    <name evidence="2" type="ORF">RRG08_048401</name>
</gene>
<evidence type="ECO:0000313" key="3">
    <source>
        <dbReference type="Proteomes" id="UP001283361"/>
    </source>
</evidence>
<accession>A0AAE1B9B6</accession>
<evidence type="ECO:0000313" key="2">
    <source>
        <dbReference type="EMBL" id="KAK3801814.1"/>
    </source>
</evidence>
<evidence type="ECO:0000256" key="1">
    <source>
        <dbReference type="SAM" id="MobiDB-lite"/>
    </source>
</evidence>
<feature type="region of interest" description="Disordered" evidence="1">
    <location>
        <begin position="60"/>
        <end position="81"/>
    </location>
</feature>
<sequence length="103" mass="12326">MFLEKRLGIAKTVIRSALRDVQINQNNDAPPLEDRRGKHEPKHKINHKIVHEHVEKYKPSIPHDRREHAPLRSRQKRRRRDVYFSYLPQNTEGRTARNNMAMT</sequence>
<proteinExistence type="predicted"/>
<reference evidence="2" key="1">
    <citation type="journal article" date="2023" name="G3 (Bethesda)">
        <title>A reference genome for the long-term kleptoplast-retaining sea slug Elysia crispata morphotype clarki.</title>
        <authorList>
            <person name="Eastman K.E."/>
            <person name="Pendleton A.L."/>
            <person name="Shaikh M.A."/>
            <person name="Suttiyut T."/>
            <person name="Ogas R."/>
            <person name="Tomko P."/>
            <person name="Gavelis G."/>
            <person name="Widhalm J.R."/>
            <person name="Wisecaver J.H."/>
        </authorList>
    </citation>
    <scope>NUCLEOTIDE SEQUENCE</scope>
    <source>
        <strain evidence="2">ECLA1</strain>
    </source>
</reference>
<protein>
    <submittedName>
        <fullName evidence="2">Uncharacterized protein</fullName>
    </submittedName>
</protein>
<dbReference type="Proteomes" id="UP001283361">
    <property type="component" value="Unassembled WGS sequence"/>
</dbReference>
<feature type="compositionally biased region" description="Basic and acidic residues" evidence="1">
    <location>
        <begin position="60"/>
        <end position="70"/>
    </location>
</feature>
<organism evidence="2 3">
    <name type="scientific">Elysia crispata</name>
    <name type="common">lettuce slug</name>
    <dbReference type="NCBI Taxonomy" id="231223"/>
    <lineage>
        <taxon>Eukaryota</taxon>
        <taxon>Metazoa</taxon>
        <taxon>Spiralia</taxon>
        <taxon>Lophotrochozoa</taxon>
        <taxon>Mollusca</taxon>
        <taxon>Gastropoda</taxon>
        <taxon>Heterobranchia</taxon>
        <taxon>Euthyneura</taxon>
        <taxon>Panpulmonata</taxon>
        <taxon>Sacoglossa</taxon>
        <taxon>Placobranchoidea</taxon>
        <taxon>Plakobranchidae</taxon>
        <taxon>Elysia</taxon>
    </lineage>
</organism>
<name>A0AAE1B9B6_9GAST</name>
<feature type="region of interest" description="Disordered" evidence="1">
    <location>
        <begin position="24"/>
        <end position="43"/>
    </location>
</feature>
<dbReference type="EMBL" id="JAWDGP010000283">
    <property type="protein sequence ID" value="KAK3801814.1"/>
    <property type="molecule type" value="Genomic_DNA"/>
</dbReference>
<feature type="compositionally biased region" description="Basic residues" evidence="1">
    <location>
        <begin position="71"/>
        <end position="80"/>
    </location>
</feature>
<keyword evidence="3" id="KW-1185">Reference proteome</keyword>